<sequence>SFKNNICSDLVELIFSSLNRLDPKNLDHHITNHKLKKIFETSHFFNSLKKYGYNACNQTEERGHIYHLT</sequence>
<dbReference type="EMBL" id="REGN01005943">
    <property type="protein sequence ID" value="RNA11503.1"/>
    <property type="molecule type" value="Genomic_DNA"/>
</dbReference>
<evidence type="ECO:0000313" key="1">
    <source>
        <dbReference type="EMBL" id="RNA11503.1"/>
    </source>
</evidence>
<evidence type="ECO:0000313" key="2">
    <source>
        <dbReference type="Proteomes" id="UP000276133"/>
    </source>
</evidence>
<organism evidence="1 2">
    <name type="scientific">Brachionus plicatilis</name>
    <name type="common">Marine rotifer</name>
    <name type="synonym">Brachionus muelleri</name>
    <dbReference type="NCBI Taxonomy" id="10195"/>
    <lineage>
        <taxon>Eukaryota</taxon>
        <taxon>Metazoa</taxon>
        <taxon>Spiralia</taxon>
        <taxon>Gnathifera</taxon>
        <taxon>Rotifera</taxon>
        <taxon>Eurotatoria</taxon>
        <taxon>Monogononta</taxon>
        <taxon>Pseudotrocha</taxon>
        <taxon>Ploima</taxon>
        <taxon>Brachionidae</taxon>
        <taxon>Brachionus</taxon>
    </lineage>
</organism>
<reference evidence="1 2" key="1">
    <citation type="journal article" date="2018" name="Sci. Rep.">
        <title>Genomic signatures of local adaptation to the degree of environmental predictability in rotifers.</title>
        <authorList>
            <person name="Franch-Gras L."/>
            <person name="Hahn C."/>
            <person name="Garcia-Roger E.M."/>
            <person name="Carmona M.J."/>
            <person name="Serra M."/>
            <person name="Gomez A."/>
        </authorList>
    </citation>
    <scope>NUCLEOTIDE SEQUENCE [LARGE SCALE GENOMIC DNA]</scope>
    <source>
        <strain evidence="1">HYR1</strain>
    </source>
</reference>
<protein>
    <submittedName>
        <fullName evidence="1">Uncharacterized protein</fullName>
    </submittedName>
</protein>
<accession>A0A3M7QJR7</accession>
<feature type="non-terminal residue" evidence="1">
    <location>
        <position position="1"/>
    </location>
</feature>
<dbReference type="Proteomes" id="UP000276133">
    <property type="component" value="Unassembled WGS sequence"/>
</dbReference>
<gene>
    <name evidence="1" type="ORF">BpHYR1_006127</name>
</gene>
<dbReference type="AlphaFoldDB" id="A0A3M7QJR7"/>
<keyword evidence="2" id="KW-1185">Reference proteome</keyword>
<proteinExistence type="predicted"/>
<name>A0A3M7QJR7_BRAPC</name>
<comment type="caution">
    <text evidence="1">The sequence shown here is derived from an EMBL/GenBank/DDBJ whole genome shotgun (WGS) entry which is preliminary data.</text>
</comment>